<evidence type="ECO:0000259" key="1">
    <source>
        <dbReference type="Pfam" id="PF13276"/>
    </source>
</evidence>
<dbReference type="Proteomes" id="UP000002204">
    <property type="component" value="Plasmid pREL1"/>
</dbReference>
<dbReference type="PANTHER" id="PTHR46889">
    <property type="entry name" value="TRANSPOSASE INSF FOR INSERTION SEQUENCE IS3B-RELATED"/>
    <property type="match status" value="1"/>
</dbReference>
<evidence type="ECO:0000313" key="3">
    <source>
        <dbReference type="Proteomes" id="UP000002204"/>
    </source>
</evidence>
<proteinExistence type="predicted"/>
<dbReference type="Pfam" id="PF13276">
    <property type="entry name" value="HTH_21"/>
    <property type="match status" value="1"/>
</dbReference>
<dbReference type="AlphaFoldDB" id="Q3L9F9"/>
<reference evidence="2 3" key="2">
    <citation type="journal article" date="2006" name="Environ. Microbiol.">
        <title>Sequence analysis of three plasmids harboured in Rhodococcus erythropolis strain PR4.</title>
        <authorList>
            <person name="Sekine M."/>
            <person name="Tanikawa S."/>
            <person name="Omata S."/>
            <person name="Saito M."/>
            <person name="Fujisawa T."/>
            <person name="Tsukatani N."/>
            <person name="Tajima T."/>
            <person name="Sekigawa T."/>
            <person name="Kosugi H."/>
            <person name="Matsuo Y."/>
            <person name="Nishiko R."/>
            <person name="Imamura K."/>
            <person name="Ito M."/>
            <person name="Narita H."/>
            <person name="Tago S."/>
            <person name="Fujita N."/>
            <person name="Harayama S."/>
        </authorList>
    </citation>
    <scope>NUCLEOTIDE SEQUENCE [LARGE SCALE GENOMIC DNA]</scope>
    <source>
        <strain evidence="3">PR4 / NBRC 100887</strain>
        <plasmid evidence="2 3">pREL1</plasmid>
    </source>
</reference>
<dbReference type="HOGENOM" id="CLU_027402_21_7_11"/>
<accession>Q3L9F9</accession>
<keyword evidence="2" id="KW-0614">Plasmid</keyword>
<evidence type="ECO:0000313" key="2">
    <source>
        <dbReference type="EMBL" id="BAE46154.1"/>
    </source>
</evidence>
<sequence length="171" mass="19346">MRLVRRSVGGAPKRKIAIVEGLITRGHSGRSACRITGLSRSTFHAHRRRPVSNQRVRRIIVADTIEKIYQRSRGTYGKRRIRAELLDTYDMNVNHKLVSAIMTELGIAGLPRPGKRKPNLLGVETLSERVNRGFTASRRQFRPHEIRRGVRDALRCCSATRIVGHDPTPPP</sequence>
<dbReference type="KEGG" id="rer:RER_pREL1-02110"/>
<name>Q3L9F9_RHOE4</name>
<dbReference type="EMBL" id="AP008931">
    <property type="protein sequence ID" value="BAE46154.1"/>
    <property type="molecule type" value="Genomic_DNA"/>
</dbReference>
<feature type="domain" description="HTH-like" evidence="1">
    <location>
        <begin position="62"/>
        <end position="112"/>
    </location>
</feature>
<protein>
    <submittedName>
        <fullName evidence="2">Putative transposase</fullName>
    </submittedName>
</protein>
<dbReference type="InterPro" id="IPR050900">
    <property type="entry name" value="Transposase_IS3/IS150/IS904"/>
</dbReference>
<gene>
    <name evidence="2" type="ordered locus">RER_pREL1-02110</name>
</gene>
<organism evidence="2 3">
    <name type="scientific">Rhodococcus erythropolis (strain PR4 / NBRC 100887)</name>
    <dbReference type="NCBI Taxonomy" id="234621"/>
    <lineage>
        <taxon>Bacteria</taxon>
        <taxon>Bacillati</taxon>
        <taxon>Actinomycetota</taxon>
        <taxon>Actinomycetes</taxon>
        <taxon>Mycobacteriales</taxon>
        <taxon>Nocardiaceae</taxon>
        <taxon>Rhodococcus</taxon>
        <taxon>Rhodococcus erythropolis group</taxon>
    </lineage>
</organism>
<reference evidence="3" key="1">
    <citation type="submission" date="2005-03" db="EMBL/GenBank/DDBJ databases">
        <title>Comparison of the complete genome sequences of Rhodococcus erythropolis PR4 and Rhodococcus opacus B4.</title>
        <authorList>
            <person name="Takarada H."/>
            <person name="Sekine M."/>
            <person name="Hosoyama A."/>
            <person name="Yamada R."/>
            <person name="Fujisawa T."/>
            <person name="Omata S."/>
            <person name="Shimizu A."/>
            <person name="Tsukatani N."/>
            <person name="Tanikawa S."/>
            <person name="Fujita N."/>
            <person name="Harayama S."/>
        </authorList>
    </citation>
    <scope>NUCLEOTIDE SEQUENCE [LARGE SCALE GENOMIC DNA]</scope>
    <source>
        <strain evidence="3">PR4 / NBRC 100887</strain>
        <plasmid evidence="3">pREL1</plasmid>
    </source>
</reference>
<dbReference type="InterPro" id="IPR025948">
    <property type="entry name" value="HTH-like_dom"/>
</dbReference>
<geneLocation type="plasmid" evidence="2 3">
    <name>pREL1</name>
</geneLocation>